<gene>
    <name evidence="1" type="ORF">NEH16_33345</name>
</gene>
<evidence type="ECO:0000313" key="1">
    <source>
        <dbReference type="EMBL" id="UZK58317.1"/>
    </source>
</evidence>
<keyword evidence="2" id="KW-1185">Reference proteome</keyword>
<dbReference type="RefSeq" id="WP_265546956.1">
    <property type="nucleotide sequence ID" value="NZ_CP098740.1"/>
</dbReference>
<dbReference type="Proteomes" id="UP001164963">
    <property type="component" value="Chromosome"/>
</dbReference>
<dbReference type="EMBL" id="CP098740">
    <property type="protein sequence ID" value="UZK58317.1"/>
    <property type="molecule type" value="Genomic_DNA"/>
</dbReference>
<organism evidence="1 2">
    <name type="scientific">Streptomyces drozdowiczii</name>
    <dbReference type="NCBI Taxonomy" id="202862"/>
    <lineage>
        <taxon>Bacteria</taxon>
        <taxon>Bacillati</taxon>
        <taxon>Actinomycetota</taxon>
        <taxon>Actinomycetes</taxon>
        <taxon>Kitasatosporales</taxon>
        <taxon>Streptomycetaceae</taxon>
        <taxon>Streptomyces</taxon>
    </lineage>
</organism>
<reference evidence="1" key="1">
    <citation type="journal article" date="2022" name="Front. Microbiol.">
        <title>Mirubactin C rescues the lethal effect of cell wall biosynthesis mutations in Bacillus subtilis.</title>
        <authorList>
            <person name="Kepplinger B."/>
            <person name="Wen X."/>
            <person name="Tyler A.R."/>
            <person name="Kim B.Y."/>
            <person name="Brown J."/>
            <person name="Banks P."/>
            <person name="Dashti Y."/>
            <person name="Mackenzie E.S."/>
            <person name="Wills C."/>
            <person name="Kawai Y."/>
            <person name="Waldron K.J."/>
            <person name="Allenby N.E.E."/>
            <person name="Wu L.J."/>
            <person name="Hall M.J."/>
            <person name="Errington J."/>
        </authorList>
    </citation>
    <scope>NUCLEOTIDE SEQUENCE</scope>
    <source>
        <strain evidence="1">MDA8-470</strain>
    </source>
</reference>
<sequence length="68" mass="6792">MIALPLFLLAGGATYLFWRSDMRACVLIAALVCGYALATSPLSNAIDGIGTGIGAAVSSANDSTAASK</sequence>
<name>A0ABY6Q1K5_9ACTN</name>
<protein>
    <submittedName>
        <fullName evidence="1">Uncharacterized protein</fullName>
    </submittedName>
</protein>
<proteinExistence type="predicted"/>
<evidence type="ECO:0000313" key="2">
    <source>
        <dbReference type="Proteomes" id="UP001164963"/>
    </source>
</evidence>
<accession>A0ABY6Q1K5</accession>